<protein>
    <submittedName>
        <fullName evidence="1">Macaca fascicularis brain cDNA clone: QmoA-11401, similar to human pre-mRNA cleavage complex II protein Pcf11 (PCF11), mRNA, RefSeq: NM_015885.2</fullName>
    </submittedName>
</protein>
<accession>I7GJU1</accession>
<proteinExistence type="evidence at transcript level"/>
<reference evidence="1" key="1">
    <citation type="journal article" date="2007" name="PLoS Biol.">
        <title>Rate of evolution in brain-expressed genes in humans and other primates.</title>
        <authorList>
            <person name="Wang H.-Y."/>
            <person name="Chien H.-C."/>
            <person name="Osada N."/>
            <person name="Hashimoto K."/>
            <person name="Sugano S."/>
            <person name="Gojobori T."/>
            <person name="Chou C.-K."/>
            <person name="Tsai S.-F."/>
            <person name="Wu C.-I."/>
            <person name="Shen C.-K.J."/>
        </authorList>
    </citation>
    <scope>NUCLEOTIDE SEQUENCE</scope>
</reference>
<name>I7GJU1_MACFA</name>
<sequence>MGSQVSRHSCQDLMDYMVSQVLDLKGLLVSQALRGLMDHLDSRFSPDLMVYLKDLMVHNISRHQGLIFLLVFKAQDLTIILHKGLNQYLSIRLVHIMIHLAMLLMPHLKDYSSKDMNKYLIHLKDQILMDHMALETRVSLIHLTELLDTILMKKIFRVLNLETLAIYLLQ</sequence>
<evidence type="ECO:0000313" key="1">
    <source>
        <dbReference type="EMBL" id="BAE87612.1"/>
    </source>
</evidence>
<dbReference type="EMBL" id="AB170549">
    <property type="protein sequence ID" value="BAE87612.1"/>
    <property type="molecule type" value="mRNA"/>
</dbReference>
<dbReference type="AlphaFoldDB" id="I7GJU1"/>
<organism evidence="1">
    <name type="scientific">Macaca fascicularis</name>
    <name type="common">Crab-eating macaque</name>
    <name type="synonym">Cynomolgus monkey</name>
    <dbReference type="NCBI Taxonomy" id="9541"/>
    <lineage>
        <taxon>Eukaryota</taxon>
        <taxon>Metazoa</taxon>
        <taxon>Chordata</taxon>
        <taxon>Craniata</taxon>
        <taxon>Vertebrata</taxon>
        <taxon>Euteleostomi</taxon>
        <taxon>Mammalia</taxon>
        <taxon>Eutheria</taxon>
        <taxon>Euarchontoglires</taxon>
        <taxon>Primates</taxon>
        <taxon>Haplorrhini</taxon>
        <taxon>Catarrhini</taxon>
        <taxon>Cercopithecidae</taxon>
        <taxon>Cercopithecinae</taxon>
        <taxon>Macaca</taxon>
    </lineage>
</organism>